<proteinExistence type="predicted"/>
<protein>
    <submittedName>
        <fullName evidence="1">Uncharacterized protein</fullName>
    </submittedName>
</protein>
<dbReference type="AlphaFoldDB" id="A0A3N0YI55"/>
<dbReference type="EMBL" id="RJVU01042534">
    <property type="protein sequence ID" value="ROL45794.1"/>
    <property type="molecule type" value="Genomic_DNA"/>
</dbReference>
<keyword evidence="2" id="KW-1185">Reference proteome</keyword>
<comment type="caution">
    <text evidence="1">The sequence shown here is derived from an EMBL/GenBank/DDBJ whole genome shotgun (WGS) entry which is preliminary data.</text>
</comment>
<name>A0A3N0YI55_ANAGA</name>
<accession>A0A3N0YI55</accession>
<evidence type="ECO:0000313" key="1">
    <source>
        <dbReference type="EMBL" id="ROL45794.1"/>
    </source>
</evidence>
<evidence type="ECO:0000313" key="2">
    <source>
        <dbReference type="Proteomes" id="UP000281406"/>
    </source>
</evidence>
<reference evidence="1 2" key="1">
    <citation type="submission" date="2018-10" db="EMBL/GenBank/DDBJ databases">
        <title>Genome assembly for a Yunnan-Guizhou Plateau 3E fish, Anabarilius grahami (Regan), and its evolutionary and genetic applications.</title>
        <authorList>
            <person name="Jiang W."/>
        </authorList>
    </citation>
    <scope>NUCLEOTIDE SEQUENCE [LARGE SCALE GENOMIC DNA]</scope>
    <source>
        <strain evidence="1">AG-KIZ</strain>
        <tissue evidence="1">Muscle</tissue>
    </source>
</reference>
<organism evidence="1 2">
    <name type="scientific">Anabarilius grahami</name>
    <name type="common">Kanglang fish</name>
    <name type="synonym">Barilius grahami</name>
    <dbReference type="NCBI Taxonomy" id="495550"/>
    <lineage>
        <taxon>Eukaryota</taxon>
        <taxon>Metazoa</taxon>
        <taxon>Chordata</taxon>
        <taxon>Craniata</taxon>
        <taxon>Vertebrata</taxon>
        <taxon>Euteleostomi</taxon>
        <taxon>Actinopterygii</taxon>
        <taxon>Neopterygii</taxon>
        <taxon>Teleostei</taxon>
        <taxon>Ostariophysi</taxon>
        <taxon>Cypriniformes</taxon>
        <taxon>Xenocyprididae</taxon>
        <taxon>Xenocypridinae</taxon>
        <taxon>Xenocypridinae incertae sedis</taxon>
        <taxon>Anabarilius</taxon>
    </lineage>
</organism>
<dbReference type="Proteomes" id="UP000281406">
    <property type="component" value="Unassembled WGS sequence"/>
</dbReference>
<sequence>MGDAEEEPYNAAVTITPESHHCEQPPGGMQSKEHMFPTLFEINSGSMSLSSELLRVQDEPLQALLRFADTWHALPAVSDWVVNTIEKGYMLQFACRPPPFGRVVTSEVSDQKAPVL</sequence>
<gene>
    <name evidence="1" type="ORF">DPX16_11489</name>
</gene>